<dbReference type="Proteomes" id="UP000537131">
    <property type="component" value="Unassembled WGS sequence"/>
</dbReference>
<dbReference type="AlphaFoldDB" id="A0A7Y0ELC5"/>
<dbReference type="PANTHER" id="PTHR30461:SF23">
    <property type="entry name" value="DNA RECOMBINASE-RELATED"/>
    <property type="match status" value="1"/>
</dbReference>
<name>A0A7Y0ELC5_9CLOT</name>
<dbReference type="SUPFAM" id="SSF53041">
    <property type="entry name" value="Resolvase-like"/>
    <property type="match status" value="1"/>
</dbReference>
<dbReference type="PROSITE" id="PS51736">
    <property type="entry name" value="RECOMBINASES_3"/>
    <property type="match status" value="1"/>
</dbReference>
<comment type="caution">
    <text evidence="2">The sequence shown here is derived from an EMBL/GenBank/DDBJ whole genome shotgun (WGS) entry which is preliminary data.</text>
</comment>
<reference evidence="2 3" key="1">
    <citation type="submission" date="2020-04" db="EMBL/GenBank/DDBJ databases">
        <authorList>
            <person name="Doyle D.A."/>
        </authorList>
    </citation>
    <scope>NUCLEOTIDE SEQUENCE [LARGE SCALE GENOMIC DNA]</scope>
    <source>
        <strain evidence="2 3">P21</strain>
    </source>
</reference>
<dbReference type="GO" id="GO:0000150">
    <property type="term" value="F:DNA strand exchange activity"/>
    <property type="evidence" value="ECO:0007669"/>
    <property type="project" value="InterPro"/>
</dbReference>
<dbReference type="RefSeq" id="WP_169299800.1">
    <property type="nucleotide sequence ID" value="NZ_JABBNI010000063.1"/>
</dbReference>
<dbReference type="SMART" id="SM00857">
    <property type="entry name" value="Resolvase"/>
    <property type="match status" value="1"/>
</dbReference>
<organism evidence="2 3">
    <name type="scientific">Clostridium muellerianum</name>
    <dbReference type="NCBI Taxonomy" id="2716538"/>
    <lineage>
        <taxon>Bacteria</taxon>
        <taxon>Bacillati</taxon>
        <taxon>Bacillota</taxon>
        <taxon>Clostridia</taxon>
        <taxon>Eubacteriales</taxon>
        <taxon>Clostridiaceae</taxon>
        <taxon>Clostridium</taxon>
    </lineage>
</organism>
<protein>
    <submittedName>
        <fullName evidence="2">Recombinase family protein</fullName>
    </submittedName>
</protein>
<dbReference type="CDD" id="cd00338">
    <property type="entry name" value="Ser_Recombinase"/>
    <property type="match status" value="1"/>
</dbReference>
<feature type="domain" description="Resolvase/invertase-type recombinase catalytic" evidence="1">
    <location>
        <begin position="6"/>
        <end position="157"/>
    </location>
</feature>
<accession>A0A7Y0ELC5</accession>
<dbReference type="PANTHER" id="PTHR30461">
    <property type="entry name" value="DNA-INVERTASE FROM LAMBDOID PROPHAGE"/>
    <property type="match status" value="1"/>
</dbReference>
<proteinExistence type="predicted"/>
<dbReference type="InterPro" id="IPR050639">
    <property type="entry name" value="SSR_resolvase"/>
</dbReference>
<sequence>MVQIRKAAMYARYSSDNPRDESIDAQVRTIKDYAKKNNIEIVKIYVDRAKSATADKIPEFQQMIKDSALGIFDVVIVHKLDRFSRDKYHSILYKRKLKANGAKLLSVMENLDGSSESLILESVIEGMAQYYSKSLLKETEGSINRVFDKLKNNKDMLCLNCKYEVDKNYIMDELKKELSKILI</sequence>
<keyword evidence="3" id="KW-1185">Reference proteome</keyword>
<dbReference type="GO" id="GO:0003677">
    <property type="term" value="F:DNA binding"/>
    <property type="evidence" value="ECO:0007669"/>
    <property type="project" value="InterPro"/>
</dbReference>
<evidence type="ECO:0000313" key="2">
    <source>
        <dbReference type="EMBL" id="NMM65217.1"/>
    </source>
</evidence>
<dbReference type="Pfam" id="PF00239">
    <property type="entry name" value="Resolvase"/>
    <property type="match status" value="1"/>
</dbReference>
<dbReference type="EMBL" id="JABBNI010000063">
    <property type="protein sequence ID" value="NMM65217.1"/>
    <property type="molecule type" value="Genomic_DNA"/>
</dbReference>
<evidence type="ECO:0000313" key="3">
    <source>
        <dbReference type="Proteomes" id="UP000537131"/>
    </source>
</evidence>
<dbReference type="Gene3D" id="3.40.50.1390">
    <property type="entry name" value="Resolvase, N-terminal catalytic domain"/>
    <property type="match status" value="1"/>
</dbReference>
<gene>
    <name evidence="2" type="ORF">HBE96_21780</name>
</gene>
<dbReference type="InterPro" id="IPR036162">
    <property type="entry name" value="Resolvase-like_N_sf"/>
</dbReference>
<reference evidence="2 3" key="2">
    <citation type="submission" date="2020-06" db="EMBL/GenBank/DDBJ databases">
        <title>Complete Genome Sequence of Clostridium muelleri sp. nov. P21T, an Acid-Alcohol Producing Acetogen Isolated from Old Hay.</title>
        <authorList>
            <person name="Duncan K.E."/>
            <person name="Tanner R.S."/>
        </authorList>
    </citation>
    <scope>NUCLEOTIDE SEQUENCE [LARGE SCALE GENOMIC DNA]</scope>
    <source>
        <strain evidence="2 3">P21</strain>
    </source>
</reference>
<dbReference type="InterPro" id="IPR006119">
    <property type="entry name" value="Resolv_N"/>
</dbReference>
<evidence type="ECO:0000259" key="1">
    <source>
        <dbReference type="PROSITE" id="PS51736"/>
    </source>
</evidence>